<keyword evidence="10" id="KW-0030">Aminoacyl-tRNA synthetase</keyword>
<dbReference type="Pfam" id="PF00152">
    <property type="entry name" value="tRNA-synt_2"/>
    <property type="match status" value="1"/>
</dbReference>
<comment type="caution">
    <text evidence="15">The sequence shown here is derived from an EMBL/GenBank/DDBJ whole genome shotgun (WGS) entry which is preliminary data.</text>
</comment>
<dbReference type="InterPro" id="IPR018149">
    <property type="entry name" value="Lys-tRNA-synth_II_C"/>
</dbReference>
<dbReference type="PANTHER" id="PTHR42918:SF9">
    <property type="entry name" value="LYSINE--TRNA LIGASE"/>
    <property type="match status" value="1"/>
</dbReference>
<accession>A0A8X6M8Z0</accession>
<reference evidence="15" key="1">
    <citation type="submission" date="2020-08" db="EMBL/GenBank/DDBJ databases">
        <title>Multicomponent nature underlies the extraordinary mechanical properties of spider dragline silk.</title>
        <authorList>
            <person name="Kono N."/>
            <person name="Nakamura H."/>
            <person name="Mori M."/>
            <person name="Yoshida Y."/>
            <person name="Ohtoshi R."/>
            <person name="Malay A.D."/>
            <person name="Moran D.A.P."/>
            <person name="Tomita M."/>
            <person name="Numata K."/>
            <person name="Arakawa K."/>
        </authorList>
    </citation>
    <scope>NUCLEOTIDE SEQUENCE</scope>
</reference>
<dbReference type="InterPro" id="IPR045864">
    <property type="entry name" value="aa-tRNA-synth_II/BPL/LPL"/>
</dbReference>
<dbReference type="PANTHER" id="PTHR42918">
    <property type="entry name" value="LYSYL-TRNA SYNTHETASE"/>
    <property type="match status" value="1"/>
</dbReference>
<comment type="subcellular location">
    <subcellularLocation>
        <location evidence="1">Cytoplasm</location>
    </subcellularLocation>
</comment>
<dbReference type="CDD" id="cd00775">
    <property type="entry name" value="LysRS_core"/>
    <property type="match status" value="1"/>
</dbReference>
<evidence type="ECO:0000256" key="3">
    <source>
        <dbReference type="ARBA" id="ARBA00013166"/>
    </source>
</evidence>
<keyword evidence="6 15" id="KW-0436">Ligase</keyword>
<dbReference type="InterPro" id="IPR044136">
    <property type="entry name" value="Lys-tRNA-ligase_II_N"/>
</dbReference>
<dbReference type="FunFam" id="3.30.930.10:FF:000238">
    <property type="entry name" value="Lysine--tRNA ligase"/>
    <property type="match status" value="1"/>
</dbReference>
<keyword evidence="5" id="KW-0963">Cytoplasm</keyword>
<protein>
    <recommendedName>
        <fullName evidence="4 13">Lysine--tRNA ligase</fullName>
        <ecNumber evidence="3 13">6.1.1.6</ecNumber>
    </recommendedName>
    <alternativeName>
        <fullName evidence="11 13">Lysyl-tRNA synthetase</fullName>
    </alternativeName>
</protein>
<dbReference type="InterPro" id="IPR012340">
    <property type="entry name" value="NA-bd_OB-fold"/>
</dbReference>
<sequence>MFSFRSAASILNPEKCPRFCGILLEVTRMTSRNKFKGTVELKKEKLRKLKNVMNKETEEKFSNGADYYKMRCQEIKHFKERGQNPYPHEFEVTISLEDFVNRYTSSLKKGQSLKEDILSVSGRILSIRKSSSKLIFYVLRERKRCIQILASASLYPSNEEFLEITDTFKRGDIIGIKGYPCRSKCGELSIVPINMQLLAPCLHLIPDLYYGLKNNNTRFKERCVDLFINSKSHDALTIHSDIREFIRNYLVTHKFFDAETPICVANPGGANAKPFMTHHNALDMNLYLRVSPELNLKKLIIGGHKRVFEIGRVFRNEGIDKIHHPEFTMCEFYMTDGNHSGLLKFVENLLSEMIKTLNGSYIIKYKPDGLEGKEYDIDFTPPFKRIKIWPALEDALGIKLPDPKTLNSTEANQIFSNLCNNYKIECSVPRTTVRLISKLIEHFLEGALVNPTFLCEHPEIISPLAKSHPEIEGLAQRFEVFVMGMEIVNAYSELNDPKEQRKKFEAQLCDRAVGDDEALIIDEDYLKALEYGLPVTHGCGVGIDRLAMLLTNVNSIKEVISFPLLKTE</sequence>
<dbReference type="InterPro" id="IPR034762">
    <property type="entry name" value="Lys-tRNA-ligase_II_bac/euk"/>
</dbReference>
<evidence type="ECO:0000256" key="10">
    <source>
        <dbReference type="ARBA" id="ARBA00023146"/>
    </source>
</evidence>
<dbReference type="OrthoDB" id="21243at2759"/>
<dbReference type="GO" id="GO:0000049">
    <property type="term" value="F:tRNA binding"/>
    <property type="evidence" value="ECO:0007669"/>
    <property type="project" value="TreeGrafter"/>
</dbReference>
<feature type="domain" description="Aminoacyl-transfer RNA synthetases class-II family profile" evidence="14">
    <location>
        <begin position="234"/>
        <end position="563"/>
    </location>
</feature>
<evidence type="ECO:0000313" key="15">
    <source>
        <dbReference type="EMBL" id="GFS37932.1"/>
    </source>
</evidence>
<keyword evidence="8" id="KW-0067">ATP-binding</keyword>
<dbReference type="PIRSF" id="PIRSF039101">
    <property type="entry name" value="LysRS2"/>
    <property type="match status" value="1"/>
</dbReference>
<keyword evidence="9" id="KW-0648">Protein biosynthesis</keyword>
<dbReference type="PRINTS" id="PR00982">
    <property type="entry name" value="TRNASYNTHLYS"/>
</dbReference>
<keyword evidence="16" id="KW-1185">Reference proteome</keyword>
<dbReference type="Proteomes" id="UP000887013">
    <property type="component" value="Unassembled WGS sequence"/>
</dbReference>
<evidence type="ECO:0000256" key="4">
    <source>
        <dbReference type="ARBA" id="ARBA00015745"/>
    </source>
</evidence>
<dbReference type="EC" id="6.1.1.6" evidence="3 13"/>
<dbReference type="SUPFAM" id="SSF50249">
    <property type="entry name" value="Nucleic acid-binding proteins"/>
    <property type="match status" value="1"/>
</dbReference>
<comment type="similarity">
    <text evidence="2">Belongs to the class-II aminoacyl-tRNA synthetase family.</text>
</comment>
<dbReference type="NCBIfam" id="TIGR00499">
    <property type="entry name" value="lysS_bact"/>
    <property type="match status" value="1"/>
</dbReference>
<gene>
    <name evidence="15" type="primary">KARS1</name>
    <name evidence="15" type="ORF">NPIL_500861</name>
</gene>
<evidence type="ECO:0000259" key="14">
    <source>
        <dbReference type="PROSITE" id="PS50862"/>
    </source>
</evidence>
<evidence type="ECO:0000256" key="5">
    <source>
        <dbReference type="ARBA" id="ARBA00022490"/>
    </source>
</evidence>
<proteinExistence type="inferred from homology"/>
<dbReference type="EMBL" id="BMAW01089069">
    <property type="protein sequence ID" value="GFS37932.1"/>
    <property type="molecule type" value="Genomic_DNA"/>
</dbReference>
<dbReference type="AlphaFoldDB" id="A0A8X6M8Z0"/>
<organism evidence="15 16">
    <name type="scientific">Nephila pilipes</name>
    <name type="common">Giant wood spider</name>
    <name type="synonym">Nephila maculata</name>
    <dbReference type="NCBI Taxonomy" id="299642"/>
    <lineage>
        <taxon>Eukaryota</taxon>
        <taxon>Metazoa</taxon>
        <taxon>Ecdysozoa</taxon>
        <taxon>Arthropoda</taxon>
        <taxon>Chelicerata</taxon>
        <taxon>Arachnida</taxon>
        <taxon>Araneae</taxon>
        <taxon>Araneomorphae</taxon>
        <taxon>Entelegynae</taxon>
        <taxon>Araneoidea</taxon>
        <taxon>Nephilidae</taxon>
        <taxon>Nephila</taxon>
    </lineage>
</organism>
<dbReference type="InterPro" id="IPR004365">
    <property type="entry name" value="NA-bd_OB_tRNA"/>
</dbReference>
<dbReference type="GO" id="GO:0004824">
    <property type="term" value="F:lysine-tRNA ligase activity"/>
    <property type="evidence" value="ECO:0007669"/>
    <property type="project" value="UniProtKB-EC"/>
</dbReference>
<dbReference type="GO" id="GO:0005524">
    <property type="term" value="F:ATP binding"/>
    <property type="evidence" value="ECO:0007669"/>
    <property type="project" value="UniProtKB-KW"/>
</dbReference>
<name>A0A8X6M8Z0_NEPPI</name>
<evidence type="ECO:0000256" key="13">
    <source>
        <dbReference type="RuleBase" id="RU003748"/>
    </source>
</evidence>
<dbReference type="Pfam" id="PF01336">
    <property type="entry name" value="tRNA_anti-codon"/>
    <property type="match status" value="1"/>
</dbReference>
<dbReference type="HAMAP" id="MF_00252">
    <property type="entry name" value="Lys_tRNA_synth_class2"/>
    <property type="match status" value="1"/>
</dbReference>
<dbReference type="GO" id="GO:0006430">
    <property type="term" value="P:lysyl-tRNA aminoacylation"/>
    <property type="evidence" value="ECO:0007669"/>
    <property type="project" value="InterPro"/>
</dbReference>
<evidence type="ECO:0000256" key="7">
    <source>
        <dbReference type="ARBA" id="ARBA00022741"/>
    </source>
</evidence>
<dbReference type="InterPro" id="IPR002313">
    <property type="entry name" value="Lys-tRNA-ligase_II"/>
</dbReference>
<evidence type="ECO:0000256" key="11">
    <source>
        <dbReference type="ARBA" id="ARBA00030563"/>
    </source>
</evidence>
<dbReference type="InterPro" id="IPR004364">
    <property type="entry name" value="Aa-tRNA-synt_II"/>
</dbReference>
<evidence type="ECO:0000256" key="2">
    <source>
        <dbReference type="ARBA" id="ARBA00008226"/>
    </source>
</evidence>
<dbReference type="GO" id="GO:0005829">
    <property type="term" value="C:cytosol"/>
    <property type="evidence" value="ECO:0007669"/>
    <property type="project" value="TreeGrafter"/>
</dbReference>
<dbReference type="PROSITE" id="PS50862">
    <property type="entry name" value="AA_TRNA_LIGASE_II"/>
    <property type="match status" value="1"/>
</dbReference>
<dbReference type="FunFam" id="2.40.50.140:FF:000050">
    <property type="entry name" value="Lysine--tRNA ligase"/>
    <property type="match status" value="1"/>
</dbReference>
<dbReference type="InterPro" id="IPR006195">
    <property type="entry name" value="aa-tRNA-synth_II"/>
</dbReference>
<dbReference type="Gene3D" id="2.40.50.140">
    <property type="entry name" value="Nucleic acid-binding proteins"/>
    <property type="match status" value="1"/>
</dbReference>
<dbReference type="NCBIfam" id="NF001756">
    <property type="entry name" value="PRK00484.1"/>
    <property type="match status" value="1"/>
</dbReference>
<keyword evidence="7" id="KW-0547">Nucleotide-binding</keyword>
<evidence type="ECO:0000256" key="12">
    <source>
        <dbReference type="ARBA" id="ARBA00048573"/>
    </source>
</evidence>
<dbReference type="Gene3D" id="3.30.930.10">
    <property type="entry name" value="Bira Bifunctional Protein, Domain 2"/>
    <property type="match status" value="1"/>
</dbReference>
<dbReference type="SUPFAM" id="SSF55681">
    <property type="entry name" value="Class II aaRS and biotin synthetases"/>
    <property type="match status" value="1"/>
</dbReference>
<evidence type="ECO:0000313" key="16">
    <source>
        <dbReference type="Proteomes" id="UP000887013"/>
    </source>
</evidence>
<evidence type="ECO:0000256" key="1">
    <source>
        <dbReference type="ARBA" id="ARBA00004496"/>
    </source>
</evidence>
<evidence type="ECO:0000256" key="9">
    <source>
        <dbReference type="ARBA" id="ARBA00022917"/>
    </source>
</evidence>
<evidence type="ECO:0000256" key="8">
    <source>
        <dbReference type="ARBA" id="ARBA00022840"/>
    </source>
</evidence>
<dbReference type="CDD" id="cd04322">
    <property type="entry name" value="LysRS_N"/>
    <property type="match status" value="1"/>
</dbReference>
<evidence type="ECO:0000256" key="6">
    <source>
        <dbReference type="ARBA" id="ARBA00022598"/>
    </source>
</evidence>
<comment type="catalytic activity">
    <reaction evidence="12 13">
        <text>tRNA(Lys) + L-lysine + ATP = L-lysyl-tRNA(Lys) + AMP + diphosphate</text>
        <dbReference type="Rhea" id="RHEA:20792"/>
        <dbReference type="Rhea" id="RHEA-COMP:9696"/>
        <dbReference type="Rhea" id="RHEA-COMP:9697"/>
        <dbReference type="ChEBI" id="CHEBI:30616"/>
        <dbReference type="ChEBI" id="CHEBI:32551"/>
        <dbReference type="ChEBI" id="CHEBI:33019"/>
        <dbReference type="ChEBI" id="CHEBI:78442"/>
        <dbReference type="ChEBI" id="CHEBI:78529"/>
        <dbReference type="ChEBI" id="CHEBI:456215"/>
        <dbReference type="EC" id="6.1.1.6"/>
    </reaction>
</comment>